<dbReference type="Gene3D" id="3.40.50.720">
    <property type="entry name" value="NAD(P)-binding Rossmann-like Domain"/>
    <property type="match status" value="1"/>
</dbReference>
<dbReference type="PRINTS" id="PR00081">
    <property type="entry name" value="GDHRDH"/>
</dbReference>
<organism evidence="2 3">
    <name type="scientific">Paenibacillus lycopersici</name>
    <dbReference type="NCBI Taxonomy" id="2704462"/>
    <lineage>
        <taxon>Bacteria</taxon>
        <taxon>Bacillati</taxon>
        <taxon>Bacillota</taxon>
        <taxon>Bacilli</taxon>
        <taxon>Bacillales</taxon>
        <taxon>Paenibacillaceae</taxon>
        <taxon>Paenibacillus</taxon>
    </lineage>
</organism>
<dbReference type="NCBIfam" id="NF004846">
    <property type="entry name" value="PRK06197.1"/>
    <property type="match status" value="1"/>
</dbReference>
<evidence type="ECO:0000313" key="3">
    <source>
        <dbReference type="Proteomes" id="UP000476064"/>
    </source>
</evidence>
<dbReference type="KEGG" id="plyc:GXP70_14315"/>
<proteinExistence type="predicted"/>
<accession>A0A6C0FV44</accession>
<dbReference type="Pfam" id="PF00106">
    <property type="entry name" value="adh_short"/>
    <property type="match status" value="1"/>
</dbReference>
<dbReference type="GO" id="GO:0016491">
    <property type="term" value="F:oxidoreductase activity"/>
    <property type="evidence" value="ECO:0007669"/>
    <property type="project" value="UniProtKB-KW"/>
</dbReference>
<dbReference type="CDD" id="cd05327">
    <property type="entry name" value="retinol-DH_like_SDR_c_like"/>
    <property type="match status" value="1"/>
</dbReference>
<dbReference type="SUPFAM" id="SSF51735">
    <property type="entry name" value="NAD(P)-binding Rossmann-fold domains"/>
    <property type="match status" value="1"/>
</dbReference>
<dbReference type="InterPro" id="IPR036291">
    <property type="entry name" value="NAD(P)-bd_dom_sf"/>
</dbReference>
<evidence type="ECO:0000256" key="1">
    <source>
        <dbReference type="ARBA" id="ARBA00023002"/>
    </source>
</evidence>
<keyword evidence="3" id="KW-1185">Reference proteome</keyword>
<dbReference type="InterPro" id="IPR002347">
    <property type="entry name" value="SDR_fam"/>
</dbReference>
<dbReference type="AlphaFoldDB" id="A0A6C0FV44"/>
<dbReference type="RefSeq" id="WP_162357447.1">
    <property type="nucleotide sequence ID" value="NZ_CP048209.1"/>
</dbReference>
<dbReference type="PANTHER" id="PTHR43157">
    <property type="entry name" value="PHOSPHATIDYLINOSITOL-GLYCAN BIOSYNTHESIS CLASS F PROTEIN-RELATED"/>
    <property type="match status" value="1"/>
</dbReference>
<dbReference type="PANTHER" id="PTHR43157:SF31">
    <property type="entry name" value="PHOSPHATIDYLINOSITOL-GLYCAN BIOSYNTHESIS CLASS F PROTEIN"/>
    <property type="match status" value="1"/>
</dbReference>
<keyword evidence="1" id="KW-0560">Oxidoreductase</keyword>
<sequence>MAKQWDEAMIPDQSGKTIVITGSSSGLGLHTAMALAGKGAEVIVAVRNVLKGEAAAEQIRRRHANAKVKVMKLDLGDLSGIRSFAAAYRERYAGLSVLINNAGVMMPPYQRTKDGFELQFGTNHAGHYALTGHLLPLLLRTPRSRVVTVGSLAARSGRIDFDNLDGAKGYQGFTFYRQSKLANVLFAMELQRRLAQAGADTISIACHPGIAATNITSRGSGNTSNGLLLFLMKRLFQSAEMGALPSLYAAASPLLHGGEYIGPDGKGAKRGYPALDPAINGIDDPKVAARLWDVTERSTGVRYDFQ</sequence>
<gene>
    <name evidence="2" type="ORF">GXP70_14315</name>
</gene>
<reference evidence="2 3" key="1">
    <citation type="submission" date="2020-01" db="EMBL/GenBank/DDBJ databases">
        <title>Paenibacillus sp. nov., isolated from tomato rhizosphere.</title>
        <authorList>
            <person name="Weon H.-Y."/>
            <person name="Lee S.A."/>
        </authorList>
    </citation>
    <scope>NUCLEOTIDE SEQUENCE [LARGE SCALE GENOMIC DNA]</scope>
    <source>
        <strain evidence="2 3">12200R-189</strain>
    </source>
</reference>
<evidence type="ECO:0000313" key="2">
    <source>
        <dbReference type="EMBL" id="QHT61008.1"/>
    </source>
</evidence>
<protein>
    <submittedName>
        <fullName evidence="2">SDR family NAD(P)-dependent oxidoreductase</fullName>
    </submittedName>
</protein>
<dbReference type="Proteomes" id="UP000476064">
    <property type="component" value="Chromosome"/>
</dbReference>
<dbReference type="EMBL" id="CP048209">
    <property type="protein sequence ID" value="QHT61008.1"/>
    <property type="molecule type" value="Genomic_DNA"/>
</dbReference>
<name>A0A6C0FV44_9BACL</name>
<dbReference type="NCBIfam" id="NF004513">
    <property type="entry name" value="PRK05854.1"/>
    <property type="match status" value="1"/>
</dbReference>